<proteinExistence type="predicted"/>
<gene>
    <name evidence="2" type="ORF">FHR36_007349</name>
</gene>
<name>A0ABT1J9L1_9ACTN</name>
<organism evidence="2 3">
    <name type="scientific">Kitasatospora paracochleata</name>
    <dbReference type="NCBI Taxonomy" id="58354"/>
    <lineage>
        <taxon>Bacteria</taxon>
        <taxon>Bacillati</taxon>
        <taxon>Actinomycetota</taxon>
        <taxon>Actinomycetes</taxon>
        <taxon>Kitasatosporales</taxon>
        <taxon>Streptomycetaceae</taxon>
        <taxon>Kitasatospora</taxon>
    </lineage>
</organism>
<evidence type="ECO:0000256" key="1">
    <source>
        <dbReference type="SAM" id="MobiDB-lite"/>
    </source>
</evidence>
<feature type="region of interest" description="Disordered" evidence="1">
    <location>
        <begin position="38"/>
        <end position="63"/>
    </location>
</feature>
<dbReference type="RefSeq" id="WP_253804486.1">
    <property type="nucleotide sequence ID" value="NZ_BAAAUB010000007.1"/>
</dbReference>
<comment type="caution">
    <text evidence="2">The sequence shown here is derived from an EMBL/GenBank/DDBJ whole genome shotgun (WGS) entry which is preliminary data.</text>
</comment>
<evidence type="ECO:0000313" key="3">
    <source>
        <dbReference type="Proteomes" id="UP001206483"/>
    </source>
</evidence>
<protein>
    <submittedName>
        <fullName evidence="2">Uncharacterized protein</fullName>
    </submittedName>
</protein>
<dbReference type="Proteomes" id="UP001206483">
    <property type="component" value="Unassembled WGS sequence"/>
</dbReference>
<sequence>MAKKKMFEFPDDLKAAQARLELARAAHHAYLADLPKWTEPRPERTLPDGTVVPAEPGWNPDMHDQADRLIEAERQAAHAVWAHPFWKTLETGDIVDARTALKHLEPADA</sequence>
<reference evidence="2 3" key="1">
    <citation type="submission" date="2022-06" db="EMBL/GenBank/DDBJ databases">
        <title>Sequencing the genomes of 1000 actinobacteria strains.</title>
        <authorList>
            <person name="Klenk H.-P."/>
        </authorList>
    </citation>
    <scope>NUCLEOTIDE SEQUENCE [LARGE SCALE GENOMIC DNA]</scope>
    <source>
        <strain evidence="2 3">DSM 41656</strain>
    </source>
</reference>
<keyword evidence="3" id="KW-1185">Reference proteome</keyword>
<accession>A0ABT1J9L1</accession>
<evidence type="ECO:0000313" key="2">
    <source>
        <dbReference type="EMBL" id="MCP2314150.1"/>
    </source>
</evidence>
<dbReference type="EMBL" id="JAMZDX010000008">
    <property type="protein sequence ID" value="MCP2314150.1"/>
    <property type="molecule type" value="Genomic_DNA"/>
</dbReference>